<gene>
    <name evidence="2" type="ORF">MUK42_04295</name>
</gene>
<dbReference type="Proteomes" id="UP001055439">
    <property type="component" value="Chromosome 9"/>
</dbReference>
<dbReference type="EMBL" id="CP097511">
    <property type="protein sequence ID" value="URE46350.1"/>
    <property type="molecule type" value="Genomic_DNA"/>
</dbReference>
<keyword evidence="3" id="KW-1185">Reference proteome</keyword>
<evidence type="ECO:0000313" key="3">
    <source>
        <dbReference type="Proteomes" id="UP001055439"/>
    </source>
</evidence>
<reference evidence="2" key="1">
    <citation type="submission" date="2022-05" db="EMBL/GenBank/DDBJ databases">
        <title>The Musa troglodytarum L. genome provides insights into the mechanism of non-climacteric behaviour and enrichment of carotenoids.</title>
        <authorList>
            <person name="Wang J."/>
        </authorList>
    </citation>
    <scope>NUCLEOTIDE SEQUENCE</scope>
    <source>
        <tissue evidence="2">Leaf</tissue>
    </source>
</reference>
<organism evidence="2 3">
    <name type="scientific">Musa troglodytarum</name>
    <name type="common">fe'i banana</name>
    <dbReference type="NCBI Taxonomy" id="320322"/>
    <lineage>
        <taxon>Eukaryota</taxon>
        <taxon>Viridiplantae</taxon>
        <taxon>Streptophyta</taxon>
        <taxon>Embryophyta</taxon>
        <taxon>Tracheophyta</taxon>
        <taxon>Spermatophyta</taxon>
        <taxon>Magnoliopsida</taxon>
        <taxon>Liliopsida</taxon>
        <taxon>Zingiberales</taxon>
        <taxon>Musaceae</taxon>
        <taxon>Musa</taxon>
    </lineage>
</organism>
<accession>A0A9E7I5S2</accession>
<feature type="compositionally biased region" description="Polar residues" evidence="1">
    <location>
        <begin position="27"/>
        <end position="41"/>
    </location>
</feature>
<proteinExistence type="predicted"/>
<name>A0A9E7I5S2_9LILI</name>
<sequence>MSSEVPGYILEYMFFDLSRRPRQQQSASTMALNVNQRNTESSGKEPLASHPILHVFQSTRYTNVQDQNAVIVTEVEPVVGALAIQKSLKSDGQLPVLQQQALPEGRGLIRRRLMRGRRALAIYCHLT</sequence>
<dbReference type="AlphaFoldDB" id="A0A9E7I5S2"/>
<feature type="region of interest" description="Disordered" evidence="1">
    <location>
        <begin position="27"/>
        <end position="47"/>
    </location>
</feature>
<protein>
    <submittedName>
        <fullName evidence="2">Uncharacterized protein</fullName>
    </submittedName>
</protein>
<evidence type="ECO:0000313" key="2">
    <source>
        <dbReference type="EMBL" id="URE46350.1"/>
    </source>
</evidence>
<evidence type="ECO:0000256" key="1">
    <source>
        <dbReference type="SAM" id="MobiDB-lite"/>
    </source>
</evidence>